<protein>
    <submittedName>
        <fullName evidence="1">Uncharacterized protein</fullName>
    </submittedName>
</protein>
<keyword evidence="2" id="KW-1185">Reference proteome</keyword>
<name>A0ABW0G4V8_9PROT</name>
<sequence>MLLGLYTTDTADTLSRAQAAPAAELLPALGEEYRAALENQLRWGNIDYHERNRHELVQEQLERFQVATGRALPNPEDIQPDRRDQRDFQYETIRREFETYRQQNPNTDLTFPTDEQIEAGARDRALKARQQLEAVEAQRGRAGGSFTGWVAGMAGVVSGGVADPLNLITMPLGVGPAATILKAAAATAGIGAATQAANEAMLFSDRQKADSSYSAQEAAGNVAGAAIGGAVIGGGAKAIGKGIGAGLEWWRGRDRAELPREVQDALNVTERDQEVRAANPLPGVAGEQAHVEALTKATQDIEGGRPVDVQDIVREAIPSVENGGLVPLDPRTVGVDAETFQYKAGGDDAGVTDRLRGVTEWRP</sequence>
<feature type="non-terminal residue" evidence="1">
    <location>
        <position position="363"/>
    </location>
</feature>
<organism evidence="1 2">
    <name type="scientific">Azospirillum himalayense</name>
    <dbReference type="NCBI Taxonomy" id="654847"/>
    <lineage>
        <taxon>Bacteria</taxon>
        <taxon>Pseudomonadati</taxon>
        <taxon>Pseudomonadota</taxon>
        <taxon>Alphaproteobacteria</taxon>
        <taxon>Rhodospirillales</taxon>
        <taxon>Azospirillaceae</taxon>
        <taxon>Azospirillum</taxon>
    </lineage>
</organism>
<comment type="caution">
    <text evidence="1">The sequence shown here is derived from an EMBL/GenBank/DDBJ whole genome shotgun (WGS) entry which is preliminary data.</text>
</comment>
<accession>A0ABW0G4V8</accession>
<reference evidence="2" key="1">
    <citation type="journal article" date="2019" name="Int. J. Syst. Evol. Microbiol.">
        <title>The Global Catalogue of Microorganisms (GCM) 10K type strain sequencing project: providing services to taxonomists for standard genome sequencing and annotation.</title>
        <authorList>
            <consortium name="The Broad Institute Genomics Platform"/>
            <consortium name="The Broad Institute Genome Sequencing Center for Infectious Disease"/>
            <person name="Wu L."/>
            <person name="Ma J."/>
        </authorList>
    </citation>
    <scope>NUCLEOTIDE SEQUENCE [LARGE SCALE GENOMIC DNA]</scope>
    <source>
        <strain evidence="2">CCUG 58760</strain>
    </source>
</reference>
<proteinExistence type="predicted"/>
<dbReference type="EMBL" id="JBHSLC010000018">
    <property type="protein sequence ID" value="MFC5355651.1"/>
    <property type="molecule type" value="Genomic_DNA"/>
</dbReference>
<dbReference type="Proteomes" id="UP001596166">
    <property type="component" value="Unassembled WGS sequence"/>
</dbReference>
<evidence type="ECO:0000313" key="2">
    <source>
        <dbReference type="Proteomes" id="UP001596166"/>
    </source>
</evidence>
<gene>
    <name evidence="1" type="ORF">ACFPMG_11595</name>
</gene>
<evidence type="ECO:0000313" key="1">
    <source>
        <dbReference type="EMBL" id="MFC5355651.1"/>
    </source>
</evidence>